<accession>A0A8J8TSW9</accession>
<keyword evidence="1" id="KW-1133">Transmembrane helix</keyword>
<protein>
    <recommendedName>
        <fullName evidence="4">Zinc ribbon domain-containing protein</fullName>
    </recommendedName>
</protein>
<reference evidence="2" key="1">
    <citation type="submission" date="2017-11" db="EMBL/GenBank/DDBJ databases">
        <authorList>
            <person name="Kajale S.C."/>
            <person name="Sharma A."/>
        </authorList>
    </citation>
    <scope>NUCLEOTIDE SEQUENCE</scope>
    <source>
        <strain evidence="2">LS1_42</strain>
    </source>
</reference>
<dbReference type="RefSeq" id="WP_148857362.1">
    <property type="nucleotide sequence ID" value="NZ_PHNJ01000003.1"/>
</dbReference>
<dbReference type="OrthoDB" id="177608at2157"/>
<evidence type="ECO:0000313" key="3">
    <source>
        <dbReference type="Proteomes" id="UP000766904"/>
    </source>
</evidence>
<keyword evidence="1" id="KW-0472">Membrane</keyword>
<dbReference type="EMBL" id="PHNJ01000003">
    <property type="protein sequence ID" value="TYL39219.1"/>
    <property type="molecule type" value="Genomic_DNA"/>
</dbReference>
<evidence type="ECO:0008006" key="4">
    <source>
        <dbReference type="Google" id="ProtNLM"/>
    </source>
</evidence>
<proteinExistence type="predicted"/>
<keyword evidence="1" id="KW-0812">Transmembrane</keyword>
<dbReference type="InterPro" id="IPR024064">
    <property type="entry name" value="FdhE-like_sf"/>
</dbReference>
<gene>
    <name evidence="2" type="ORF">CV102_08005</name>
</gene>
<dbReference type="SUPFAM" id="SSF144020">
    <property type="entry name" value="FdhE-like"/>
    <property type="match status" value="1"/>
</dbReference>
<organism evidence="2 3">
    <name type="scientific">Natronococcus pandeyae</name>
    <dbReference type="NCBI Taxonomy" id="2055836"/>
    <lineage>
        <taxon>Archaea</taxon>
        <taxon>Methanobacteriati</taxon>
        <taxon>Methanobacteriota</taxon>
        <taxon>Stenosarchaea group</taxon>
        <taxon>Halobacteria</taxon>
        <taxon>Halobacteriales</taxon>
        <taxon>Natrialbaceae</taxon>
        <taxon>Natronococcus</taxon>
    </lineage>
</organism>
<comment type="caution">
    <text evidence="2">The sequence shown here is derived from an EMBL/GenBank/DDBJ whole genome shotgun (WGS) entry which is preliminary data.</text>
</comment>
<sequence length="106" mass="11091">MTVRAGLQAIGLLTVLYLLFLTFAALGPLGLLFFGTLLVIGLAQGYRGRTRDSLDEGDETDSCPECGASIRSDAVHDSDAEPVNCDACGAPNDPGRTTCTHCDATL</sequence>
<dbReference type="AlphaFoldDB" id="A0A8J8TSW9"/>
<name>A0A8J8TSW9_9EURY</name>
<evidence type="ECO:0000256" key="1">
    <source>
        <dbReference type="SAM" id="Phobius"/>
    </source>
</evidence>
<dbReference type="Proteomes" id="UP000766904">
    <property type="component" value="Unassembled WGS sequence"/>
</dbReference>
<evidence type="ECO:0000313" key="2">
    <source>
        <dbReference type="EMBL" id="TYL39219.1"/>
    </source>
</evidence>
<feature type="transmembrane region" description="Helical" evidence="1">
    <location>
        <begin position="15"/>
        <end position="43"/>
    </location>
</feature>
<keyword evidence="3" id="KW-1185">Reference proteome</keyword>